<dbReference type="PROSITE" id="PS00622">
    <property type="entry name" value="HTH_LUXR_1"/>
    <property type="match status" value="1"/>
</dbReference>
<dbReference type="PANTHER" id="PTHR44688:SF16">
    <property type="entry name" value="DNA-BINDING TRANSCRIPTIONAL ACTIVATOR DEVR_DOSR"/>
    <property type="match status" value="1"/>
</dbReference>
<dbReference type="PRINTS" id="PR00038">
    <property type="entry name" value="HTHLUXR"/>
</dbReference>
<dbReference type="Pfam" id="PF00196">
    <property type="entry name" value="GerE"/>
    <property type="match status" value="1"/>
</dbReference>
<comment type="caution">
    <text evidence="5">The sequence shown here is derived from an EMBL/GenBank/DDBJ whole genome shotgun (WGS) entry which is preliminary data.</text>
</comment>
<dbReference type="PROSITE" id="PS50043">
    <property type="entry name" value="HTH_LUXR_2"/>
    <property type="match status" value="1"/>
</dbReference>
<keyword evidence="2" id="KW-0238">DNA-binding</keyword>
<evidence type="ECO:0000256" key="2">
    <source>
        <dbReference type="ARBA" id="ARBA00023125"/>
    </source>
</evidence>
<keyword evidence="1" id="KW-0805">Transcription regulation</keyword>
<dbReference type="PANTHER" id="PTHR44688">
    <property type="entry name" value="DNA-BINDING TRANSCRIPTIONAL ACTIVATOR DEVR_DOSR"/>
    <property type="match status" value="1"/>
</dbReference>
<accession>A0A4Q4ZIP6</accession>
<dbReference type="InterPro" id="IPR016032">
    <property type="entry name" value="Sig_transdc_resp-reg_C-effctor"/>
</dbReference>
<dbReference type="GO" id="GO:0003677">
    <property type="term" value="F:DNA binding"/>
    <property type="evidence" value="ECO:0007669"/>
    <property type="project" value="UniProtKB-KW"/>
</dbReference>
<reference evidence="5 6" key="1">
    <citation type="submission" date="2019-01" db="EMBL/GenBank/DDBJ databases">
        <title>Nocardioides guangzhouensis sp. nov., an actinobacterium isolated from soil.</title>
        <authorList>
            <person name="Fu Y."/>
            <person name="Cai Y."/>
            <person name="Lin Z."/>
            <person name="Chen P."/>
        </authorList>
    </citation>
    <scope>NUCLEOTIDE SEQUENCE [LARGE SCALE GENOMIC DNA]</scope>
    <source>
        <strain evidence="5 6">130</strain>
    </source>
</reference>
<proteinExistence type="predicted"/>
<dbReference type="InterPro" id="IPR000792">
    <property type="entry name" value="Tscrpt_reg_LuxR_C"/>
</dbReference>
<dbReference type="Proteomes" id="UP000295198">
    <property type="component" value="Unassembled WGS sequence"/>
</dbReference>
<keyword evidence="3" id="KW-0804">Transcription</keyword>
<dbReference type="Gene3D" id="1.10.10.10">
    <property type="entry name" value="Winged helix-like DNA-binding domain superfamily/Winged helix DNA-binding domain"/>
    <property type="match status" value="1"/>
</dbReference>
<feature type="domain" description="HTH luxR-type" evidence="4">
    <location>
        <begin position="477"/>
        <end position="542"/>
    </location>
</feature>
<dbReference type="EMBL" id="SDKM01000007">
    <property type="protein sequence ID" value="RYP87234.1"/>
    <property type="molecule type" value="Genomic_DNA"/>
</dbReference>
<evidence type="ECO:0000313" key="6">
    <source>
        <dbReference type="Proteomes" id="UP000295198"/>
    </source>
</evidence>
<dbReference type="Pfam" id="PF14559">
    <property type="entry name" value="TPR_19"/>
    <property type="match status" value="1"/>
</dbReference>
<dbReference type="InterPro" id="IPR036388">
    <property type="entry name" value="WH-like_DNA-bd_sf"/>
</dbReference>
<dbReference type="InterPro" id="IPR011990">
    <property type="entry name" value="TPR-like_helical_dom_sf"/>
</dbReference>
<dbReference type="CDD" id="cd06170">
    <property type="entry name" value="LuxR_C_like"/>
    <property type="match status" value="1"/>
</dbReference>
<dbReference type="RefSeq" id="WP_134715339.1">
    <property type="nucleotide sequence ID" value="NZ_SDKM01000007.1"/>
</dbReference>
<organism evidence="5 6">
    <name type="scientific">Nocardioides guangzhouensis</name>
    <dbReference type="NCBI Taxonomy" id="2497878"/>
    <lineage>
        <taxon>Bacteria</taxon>
        <taxon>Bacillati</taxon>
        <taxon>Actinomycetota</taxon>
        <taxon>Actinomycetes</taxon>
        <taxon>Propionibacteriales</taxon>
        <taxon>Nocardioidaceae</taxon>
        <taxon>Nocardioides</taxon>
    </lineage>
</organism>
<keyword evidence="6" id="KW-1185">Reference proteome</keyword>
<sequence length="560" mass="58986">MRYDDLVAEARSAAAAGRWEQARAAYAGAVAERETAGALDGLGRVCWWLGDVRAAIEHRQHAFRLLVDADADEEAARAAVDLCVWYLTNLDNVVAARGWLARADRAAARAGSDVARGWVVLLQALLDDDPDRQLTGLERARALAVTGKDTALETMALSDLGLVLVQRGQEETGLVHLDEAMTSAFGGLDDLQVVVWSSCNMLAACSLVDDLVRARLWCREADRFMARYGCPFLQARCRAHFGSVLLAAGEWQQAEDELRRALAMSSEVGAGPAEEARLALADLRCRQGRLEEAAELLTGLGHTSRAAVTVAAVDLARGFASRAAAVLRDRLDRMASGDPEVAAVTAALADACLACGDTETAADLVREEAGVWQVSAHARARAVLVRAAGSVAAARGDAEAAARLLAAACDAFREGALPFELGQAMLALAEVTAQRDPDLAAVHGGEALECLTTLGAASEAARAAAFLRSLGVTPSVARRVPGVLTAREREVLALLGQGLSNPEIAARLFLSRKTVAHHVSSVLAKLGMRSRVEAAAYAARVGVARVEEGTPVRGIPDSAG</sequence>
<dbReference type="SUPFAM" id="SSF48452">
    <property type="entry name" value="TPR-like"/>
    <property type="match status" value="1"/>
</dbReference>
<evidence type="ECO:0000313" key="5">
    <source>
        <dbReference type="EMBL" id="RYP87234.1"/>
    </source>
</evidence>
<dbReference type="SMART" id="SM00421">
    <property type="entry name" value="HTH_LUXR"/>
    <property type="match status" value="1"/>
</dbReference>
<evidence type="ECO:0000256" key="3">
    <source>
        <dbReference type="ARBA" id="ARBA00023163"/>
    </source>
</evidence>
<dbReference type="AlphaFoldDB" id="A0A4Q4ZIP6"/>
<evidence type="ECO:0000259" key="4">
    <source>
        <dbReference type="PROSITE" id="PS50043"/>
    </source>
</evidence>
<dbReference type="GO" id="GO:0006355">
    <property type="term" value="P:regulation of DNA-templated transcription"/>
    <property type="evidence" value="ECO:0007669"/>
    <property type="project" value="InterPro"/>
</dbReference>
<protein>
    <submittedName>
        <fullName evidence="5">Helix-turn-helix transcriptional regulator</fullName>
    </submittedName>
</protein>
<dbReference type="Gene3D" id="1.25.40.10">
    <property type="entry name" value="Tetratricopeptide repeat domain"/>
    <property type="match status" value="2"/>
</dbReference>
<gene>
    <name evidence="5" type="ORF">EKO23_06390</name>
</gene>
<name>A0A4Q4ZIP6_9ACTN</name>
<evidence type="ECO:0000256" key="1">
    <source>
        <dbReference type="ARBA" id="ARBA00023015"/>
    </source>
</evidence>
<dbReference type="SUPFAM" id="SSF46894">
    <property type="entry name" value="C-terminal effector domain of the bipartite response regulators"/>
    <property type="match status" value="1"/>
</dbReference>
<dbReference type="OrthoDB" id="27092at2"/>